<dbReference type="OrthoDB" id="3240625at2"/>
<dbReference type="AlphaFoldDB" id="A0A1I4LPV5"/>
<dbReference type="STRING" id="504800.SAMN04488085_12323"/>
<keyword evidence="3" id="KW-1185">Reference proteome</keyword>
<gene>
    <name evidence="2" type="ORF">SAMN04488085_12323</name>
</gene>
<dbReference type="EMBL" id="FOSW01000023">
    <property type="protein sequence ID" value="SFL93128.1"/>
    <property type="molecule type" value="Genomic_DNA"/>
</dbReference>
<name>A0A1I4LPV5_9ACTN</name>
<organism evidence="2 3">
    <name type="scientific">Geodermatophilus ruber</name>
    <dbReference type="NCBI Taxonomy" id="504800"/>
    <lineage>
        <taxon>Bacteria</taxon>
        <taxon>Bacillati</taxon>
        <taxon>Actinomycetota</taxon>
        <taxon>Actinomycetes</taxon>
        <taxon>Geodermatophilales</taxon>
        <taxon>Geodermatophilaceae</taxon>
        <taxon>Geodermatophilus</taxon>
    </lineage>
</organism>
<dbReference type="RefSeq" id="WP_091329991.1">
    <property type="nucleotide sequence ID" value="NZ_FOSW01000023.1"/>
</dbReference>
<keyword evidence="1" id="KW-0732">Signal</keyword>
<feature type="chain" id="PRO_5039231317" evidence="1">
    <location>
        <begin position="24"/>
        <end position="315"/>
    </location>
</feature>
<evidence type="ECO:0000313" key="3">
    <source>
        <dbReference type="Proteomes" id="UP000199152"/>
    </source>
</evidence>
<protein>
    <submittedName>
        <fullName evidence="2">Uncharacterized protein</fullName>
    </submittedName>
</protein>
<sequence>MNKRVFPAGLLTAGLSAALVASAASPAAAQGDPVYGWGNVYYLSGALNDSGEAQEVLVFGDPDDEVYFGDWYGEGIDLPMVRRGNVFFVPDPDDPSVTARVFAYGDPDDEIYVGDWNGDGVDSLAVRRGNVYFVKNDVERSGVADTVFAYGDPEDVVLVGNWDGVRTAPETAGGQGKGDTLLIQRGNQFFVKNDLRTGVADYTFRFGDDWDEILVGDWVTRHPAADGTETVESGNGADQLAVRRGYIYHLSDELADARARGSDPATVRVFGYGDPDDAVFVSSLPTPVDENGQVTDWESAVAYVDGDGLGVRRPD</sequence>
<accession>A0A1I4LPV5</accession>
<dbReference type="Proteomes" id="UP000199152">
    <property type="component" value="Unassembled WGS sequence"/>
</dbReference>
<reference evidence="2 3" key="1">
    <citation type="submission" date="2016-10" db="EMBL/GenBank/DDBJ databases">
        <authorList>
            <person name="de Groot N.N."/>
        </authorList>
    </citation>
    <scope>NUCLEOTIDE SEQUENCE [LARGE SCALE GENOMIC DNA]</scope>
    <source>
        <strain evidence="2 3">DSM 45317</strain>
    </source>
</reference>
<evidence type="ECO:0000256" key="1">
    <source>
        <dbReference type="SAM" id="SignalP"/>
    </source>
</evidence>
<evidence type="ECO:0000313" key="2">
    <source>
        <dbReference type="EMBL" id="SFL93128.1"/>
    </source>
</evidence>
<proteinExistence type="predicted"/>
<feature type="signal peptide" evidence="1">
    <location>
        <begin position="1"/>
        <end position="23"/>
    </location>
</feature>
<dbReference type="InParanoid" id="A0A1I4LPV5"/>